<dbReference type="Gene3D" id="1.10.10.60">
    <property type="entry name" value="Homeodomain-like"/>
    <property type="match status" value="2"/>
</dbReference>
<dbReference type="PANTHER" id="PTHR43280:SF28">
    <property type="entry name" value="HTH-TYPE TRANSCRIPTIONAL ACTIVATOR RHAS"/>
    <property type="match status" value="1"/>
</dbReference>
<evidence type="ECO:0000259" key="4">
    <source>
        <dbReference type="PROSITE" id="PS01124"/>
    </source>
</evidence>
<dbReference type="PROSITE" id="PS01124">
    <property type="entry name" value="HTH_ARAC_FAMILY_2"/>
    <property type="match status" value="1"/>
</dbReference>
<evidence type="ECO:0000256" key="1">
    <source>
        <dbReference type="ARBA" id="ARBA00023015"/>
    </source>
</evidence>
<dbReference type="PRINTS" id="PR00032">
    <property type="entry name" value="HTHARAC"/>
</dbReference>
<evidence type="ECO:0000256" key="3">
    <source>
        <dbReference type="ARBA" id="ARBA00023163"/>
    </source>
</evidence>
<dbReference type="InterPro" id="IPR018060">
    <property type="entry name" value="HTH_AraC"/>
</dbReference>
<dbReference type="InterPro" id="IPR037923">
    <property type="entry name" value="HTH-like"/>
</dbReference>
<dbReference type="SUPFAM" id="SSF46689">
    <property type="entry name" value="Homeodomain-like"/>
    <property type="match status" value="2"/>
</dbReference>
<evidence type="ECO:0000256" key="2">
    <source>
        <dbReference type="ARBA" id="ARBA00023125"/>
    </source>
</evidence>
<protein>
    <submittedName>
        <fullName evidence="6">AraC family transcriptional regulator</fullName>
    </submittedName>
</protein>
<dbReference type="SUPFAM" id="SSF51215">
    <property type="entry name" value="Regulatory protein AraC"/>
    <property type="match status" value="1"/>
</dbReference>
<name>A0AAC9IM05_9BACI</name>
<dbReference type="InterPro" id="IPR002491">
    <property type="entry name" value="ABC_transptr_periplasmic_BD"/>
</dbReference>
<dbReference type="AlphaFoldDB" id="A0AAC9IM05"/>
<dbReference type="GO" id="GO:0003700">
    <property type="term" value="F:DNA-binding transcription factor activity"/>
    <property type="evidence" value="ECO:0007669"/>
    <property type="project" value="InterPro"/>
</dbReference>
<dbReference type="InterPro" id="IPR009057">
    <property type="entry name" value="Homeodomain-like_sf"/>
</dbReference>
<proteinExistence type="predicted"/>
<evidence type="ECO:0000313" key="7">
    <source>
        <dbReference type="Proteomes" id="UP000177709"/>
    </source>
</evidence>
<organism evidence="6 7">
    <name type="scientific">Bacillus xiamenensis</name>
    <dbReference type="NCBI Taxonomy" id="1178537"/>
    <lineage>
        <taxon>Bacteria</taxon>
        <taxon>Bacillati</taxon>
        <taxon>Bacillota</taxon>
        <taxon>Bacilli</taxon>
        <taxon>Bacillales</taxon>
        <taxon>Bacillaceae</taxon>
        <taxon>Bacillus</taxon>
    </lineage>
</organism>
<dbReference type="Gene3D" id="3.40.50.1980">
    <property type="entry name" value="Nitrogenase molybdenum iron protein domain"/>
    <property type="match status" value="2"/>
</dbReference>
<accession>A0AAC9IM05</accession>
<dbReference type="SUPFAM" id="SSF53807">
    <property type="entry name" value="Helical backbone' metal receptor"/>
    <property type="match status" value="1"/>
</dbReference>
<keyword evidence="1" id="KW-0805">Transcription regulation</keyword>
<feature type="domain" description="Fe/B12 periplasmic-binding" evidence="5">
    <location>
        <begin position="265"/>
        <end position="528"/>
    </location>
</feature>
<reference evidence="6 7" key="1">
    <citation type="submission" date="2016-10" db="EMBL/GenBank/DDBJ databases">
        <title>Whole genome sequence of hyper active fibrinolysis bacterium Bacillus pumilus strain VV3 isolated from fermented rice.</title>
        <authorList>
            <person name="Mariadas V.A."/>
            <person name="Vijayaraghavan P."/>
            <person name="Dhandapani V."/>
        </authorList>
    </citation>
    <scope>NUCLEOTIDE SEQUENCE [LARGE SCALE GENOMIC DNA]</scope>
    <source>
        <strain evidence="6 7">VV3</strain>
    </source>
</reference>
<dbReference type="Pfam" id="PF01497">
    <property type="entry name" value="Peripla_BP_2"/>
    <property type="match status" value="1"/>
</dbReference>
<dbReference type="Pfam" id="PF12833">
    <property type="entry name" value="HTH_18"/>
    <property type="match status" value="1"/>
</dbReference>
<dbReference type="InterPro" id="IPR020449">
    <property type="entry name" value="Tscrpt_reg_AraC-type_HTH"/>
</dbReference>
<sequence>MYRLTYTEKINNADLPHTEQQLSDTFCLLFSISGSGLLTLNDQKWRLKHMTLYTIMPGETFMLKTEPYQKHELFLFRFQLYTMQDQNIGEVSTDHARSLLNVWQFIDISSIEQIHSLLSDMTEEWQKPESISFFRSQTLFQQLILQLFTLHKEDICDTAHALFKTKQYIDQHSEEPLSLTSLSHMAGISANHYSELFKKHFDVSVTDYITKKRMARAKQLMAKGNAKLKDIALEIGYQDPYYFSRIFKKKMGITPSTYMRSRQRKIAAYGHSILGQLTPIHIIPYAAPLHPKWTAHDFEHYAEEIPIHLSAHRINEHAEANLQQLKEAQPELIIANDHVTEEEKQVLKTICPVHFVPFTQVDWRTQFRQTALFLNETREAEEGLLHYEKLVNQAKKACVIDHPPRTVLPLRIFQDQLYLSVNRTMSEVIFHEIGLLPAFQNDGQLIEKKISIHSIQQLDPDAIFLLLHKEPKTIAFYQKLKQQEAWQNLKAVTQQAVYPLASDPWREYTAASHQRVIQDLLSFFSVKSPSLDRSLSMDKRMKDYYNL</sequence>
<keyword evidence="2" id="KW-0238">DNA-binding</keyword>
<dbReference type="SMART" id="SM00342">
    <property type="entry name" value="HTH_ARAC"/>
    <property type="match status" value="1"/>
</dbReference>
<dbReference type="GO" id="GO:0043565">
    <property type="term" value="F:sequence-specific DNA binding"/>
    <property type="evidence" value="ECO:0007669"/>
    <property type="project" value="InterPro"/>
</dbReference>
<dbReference type="InterPro" id="IPR018062">
    <property type="entry name" value="HTH_AraC-typ_CS"/>
</dbReference>
<evidence type="ECO:0000313" key="6">
    <source>
        <dbReference type="EMBL" id="AOZ90644.1"/>
    </source>
</evidence>
<keyword evidence="3" id="KW-0804">Transcription</keyword>
<gene>
    <name evidence="6" type="ORF">BK049_08475</name>
</gene>
<dbReference type="Proteomes" id="UP000177709">
    <property type="component" value="Chromosome"/>
</dbReference>
<evidence type="ECO:0000259" key="5">
    <source>
        <dbReference type="PROSITE" id="PS50983"/>
    </source>
</evidence>
<dbReference type="PROSITE" id="PS50983">
    <property type="entry name" value="FE_B12_PBP"/>
    <property type="match status" value="1"/>
</dbReference>
<dbReference type="KEGG" id="bxi:BK049_08475"/>
<dbReference type="PROSITE" id="PS00041">
    <property type="entry name" value="HTH_ARAC_FAMILY_1"/>
    <property type="match status" value="1"/>
</dbReference>
<dbReference type="PANTHER" id="PTHR43280">
    <property type="entry name" value="ARAC-FAMILY TRANSCRIPTIONAL REGULATOR"/>
    <property type="match status" value="1"/>
</dbReference>
<dbReference type="EMBL" id="CP017786">
    <property type="protein sequence ID" value="AOZ90644.1"/>
    <property type="molecule type" value="Genomic_DNA"/>
</dbReference>
<feature type="domain" description="HTH araC/xylS-type" evidence="4">
    <location>
        <begin position="163"/>
        <end position="261"/>
    </location>
</feature>